<sequence length="63" mass="6879">MASLSDLDDLADRVKGEFGTLEALFVNAGMANTMPLESTTEEFYDELFAVNVKASPCRSSLRC</sequence>
<reference evidence="1" key="1">
    <citation type="journal article" date="2014" name="Int. J. Syst. Evol. Microbiol.">
        <title>Complete genome sequence of Corynebacterium casei LMG S-19264T (=DSM 44701T), isolated from a smear-ripened cheese.</title>
        <authorList>
            <consortium name="US DOE Joint Genome Institute (JGI-PGF)"/>
            <person name="Walter F."/>
            <person name="Albersmeier A."/>
            <person name="Kalinowski J."/>
            <person name="Ruckert C."/>
        </authorList>
    </citation>
    <scope>NUCLEOTIDE SEQUENCE</scope>
    <source>
        <strain evidence="1">JCM 3086</strain>
    </source>
</reference>
<dbReference type="AlphaFoldDB" id="A0A917L7T2"/>
<gene>
    <name evidence="1" type="ORF">GCM10010121_069180</name>
</gene>
<name>A0A917L7T2_9ACTN</name>
<reference evidence="1" key="2">
    <citation type="submission" date="2020-09" db="EMBL/GenBank/DDBJ databases">
        <authorList>
            <person name="Sun Q."/>
            <person name="Ohkuma M."/>
        </authorList>
    </citation>
    <scope>NUCLEOTIDE SEQUENCE</scope>
    <source>
        <strain evidence="1">JCM 3086</strain>
    </source>
</reference>
<dbReference type="SUPFAM" id="SSF51735">
    <property type="entry name" value="NAD(P)-binding Rossmann-fold domains"/>
    <property type="match status" value="1"/>
</dbReference>
<proteinExistence type="predicted"/>
<comment type="caution">
    <text evidence="1">The sequence shown here is derived from an EMBL/GenBank/DDBJ whole genome shotgun (WGS) entry which is preliminary data.</text>
</comment>
<protein>
    <submittedName>
        <fullName evidence="1">Uncharacterized protein</fullName>
    </submittedName>
</protein>
<accession>A0A917L7T2</accession>
<dbReference type="Pfam" id="PF00106">
    <property type="entry name" value="adh_short"/>
    <property type="match status" value="1"/>
</dbReference>
<evidence type="ECO:0000313" key="2">
    <source>
        <dbReference type="Proteomes" id="UP000657574"/>
    </source>
</evidence>
<dbReference type="Gene3D" id="3.40.50.720">
    <property type="entry name" value="NAD(P)-binding Rossmann-like Domain"/>
    <property type="match status" value="1"/>
</dbReference>
<dbReference type="Proteomes" id="UP000657574">
    <property type="component" value="Unassembled WGS sequence"/>
</dbReference>
<dbReference type="EMBL" id="BMQA01000035">
    <property type="protein sequence ID" value="GGJ48202.1"/>
    <property type="molecule type" value="Genomic_DNA"/>
</dbReference>
<dbReference type="InterPro" id="IPR036291">
    <property type="entry name" value="NAD(P)-bd_dom_sf"/>
</dbReference>
<dbReference type="InterPro" id="IPR002347">
    <property type="entry name" value="SDR_fam"/>
</dbReference>
<organism evidence="1 2">
    <name type="scientific">Streptomyces brasiliensis</name>
    <dbReference type="NCBI Taxonomy" id="1954"/>
    <lineage>
        <taxon>Bacteria</taxon>
        <taxon>Bacillati</taxon>
        <taxon>Actinomycetota</taxon>
        <taxon>Actinomycetes</taxon>
        <taxon>Kitasatosporales</taxon>
        <taxon>Streptomycetaceae</taxon>
        <taxon>Streptomyces</taxon>
    </lineage>
</organism>
<keyword evidence="2" id="KW-1185">Reference proteome</keyword>
<evidence type="ECO:0000313" key="1">
    <source>
        <dbReference type="EMBL" id="GGJ48202.1"/>
    </source>
</evidence>